<gene>
    <name evidence="1" type="ORF">QP354_06860</name>
</gene>
<accession>A0AAQ2QIJ7</accession>
<protein>
    <submittedName>
        <fullName evidence="1">Uncharacterized protein</fullName>
    </submittedName>
</protein>
<dbReference type="Proteomes" id="UP001232113">
    <property type="component" value="Unassembled WGS sequence"/>
</dbReference>
<organism evidence="1 2">
    <name type="scientific">Lactobacillus paragasseri</name>
    <dbReference type="NCBI Taxonomy" id="2107999"/>
    <lineage>
        <taxon>Bacteria</taxon>
        <taxon>Bacillati</taxon>
        <taxon>Bacillota</taxon>
        <taxon>Bacilli</taxon>
        <taxon>Lactobacillales</taxon>
        <taxon>Lactobacillaceae</taxon>
        <taxon>Lactobacillus</taxon>
    </lineage>
</organism>
<dbReference type="EMBL" id="JASOLY010000011">
    <property type="protein sequence ID" value="MDK6868785.1"/>
    <property type="molecule type" value="Genomic_DNA"/>
</dbReference>
<name>A0AAQ2QIJ7_9LACO</name>
<comment type="caution">
    <text evidence="1">The sequence shown here is derived from an EMBL/GenBank/DDBJ whole genome shotgun (WGS) entry which is preliminary data.</text>
</comment>
<reference evidence="1" key="1">
    <citation type="submission" date="2023-05" db="EMBL/GenBank/DDBJ databases">
        <title>Cataloging the Phylogenetic Diversity of Human Bladder Bacteria.</title>
        <authorList>
            <person name="Du J."/>
        </authorList>
    </citation>
    <scope>NUCLEOTIDE SEQUENCE</scope>
    <source>
        <strain evidence="1">UMB6975B</strain>
    </source>
</reference>
<dbReference type="RefSeq" id="WP_144842205.1">
    <property type="nucleotide sequence ID" value="NZ_JADNBA010000005.1"/>
</dbReference>
<sequence length="106" mass="12610">METIIKYEAPSYAEQETIILYDKLTHNYRITTDIDKDVRKFIGKLDKNKDYRVGRNSKGKTTFLDGWLDVKNYSINVRKRQHFTPEQRKEMATRLLVARRKKGVDV</sequence>
<evidence type="ECO:0000313" key="1">
    <source>
        <dbReference type="EMBL" id="MDK6868785.1"/>
    </source>
</evidence>
<evidence type="ECO:0000313" key="2">
    <source>
        <dbReference type="Proteomes" id="UP001232113"/>
    </source>
</evidence>
<proteinExistence type="predicted"/>
<dbReference type="AlphaFoldDB" id="A0AAQ2QIJ7"/>